<dbReference type="InterPro" id="IPR039261">
    <property type="entry name" value="FNR_nucleotide-bd"/>
</dbReference>
<dbReference type="STRING" id="504474.cu0333"/>
<dbReference type="RefSeq" id="WP_012359589.1">
    <property type="nucleotide sequence ID" value="NC_010545.1"/>
</dbReference>
<dbReference type="Proteomes" id="UP000001727">
    <property type="component" value="Chromosome"/>
</dbReference>
<accession>B1VEV4</accession>
<dbReference type="GeneID" id="60605136"/>
<dbReference type="Gene3D" id="3.40.50.80">
    <property type="entry name" value="Nucleotide-binding domain of ferredoxin-NADP reductase (FNR) module"/>
    <property type="match status" value="1"/>
</dbReference>
<dbReference type="InterPro" id="IPR039374">
    <property type="entry name" value="SIP_fam"/>
</dbReference>
<dbReference type="AlphaFoldDB" id="B1VEV4"/>
<dbReference type="CDD" id="cd06193">
    <property type="entry name" value="siderophore_interacting"/>
    <property type="match status" value="1"/>
</dbReference>
<dbReference type="KEGG" id="cur:cu0333"/>
<dbReference type="eggNOG" id="COG2375">
    <property type="taxonomic scope" value="Bacteria"/>
</dbReference>
<gene>
    <name evidence="2" type="ordered locus">cu0333</name>
</gene>
<dbReference type="PANTHER" id="PTHR30157:SF0">
    <property type="entry name" value="NADPH-DEPENDENT FERRIC-CHELATE REDUCTASE"/>
    <property type="match status" value="1"/>
</dbReference>
<name>B1VEV4_CORU7</name>
<dbReference type="HOGENOM" id="CLU_1508195_0_0_11"/>
<dbReference type="InterPro" id="IPR007037">
    <property type="entry name" value="SIP_rossman_dom"/>
</dbReference>
<feature type="domain" description="SIP-like Rossmann fold" evidence="1">
    <location>
        <begin position="40"/>
        <end position="172"/>
    </location>
</feature>
<reference evidence="2 3" key="1">
    <citation type="journal article" date="2008" name="J. Biotechnol.">
        <title>The lifestyle of Corynebacterium urealyticum derived from its complete genome sequence established by pyrosequencing.</title>
        <authorList>
            <person name="Tauch A."/>
            <person name="Trost E."/>
            <person name="Tilker A."/>
            <person name="Ludewig U."/>
            <person name="Schneiker S."/>
            <person name="Goesmann A."/>
            <person name="Arnold W."/>
            <person name="Bekel T."/>
            <person name="Brinkrolf K."/>
            <person name="Brune I."/>
            <person name="Goetker S."/>
            <person name="Kalinowski J."/>
            <person name="Kamp P.-B."/>
            <person name="Lobo F.P."/>
            <person name="Viehoever P."/>
            <person name="Weisshaar B."/>
            <person name="Soriano F."/>
            <person name="Droege M."/>
            <person name="Puehler A."/>
        </authorList>
    </citation>
    <scope>NUCLEOTIDE SEQUENCE [LARGE SCALE GENOMIC DNA]</scope>
    <source>
        <strain evidence="3">ATCC 43042 / DSM 7109</strain>
    </source>
</reference>
<protein>
    <submittedName>
        <fullName evidence="2">Putative siderophore-interacting protein</fullName>
    </submittedName>
</protein>
<organism evidence="2 3">
    <name type="scientific">Corynebacterium urealyticum (strain ATCC 43042 / DSM 7109)</name>
    <dbReference type="NCBI Taxonomy" id="504474"/>
    <lineage>
        <taxon>Bacteria</taxon>
        <taxon>Bacillati</taxon>
        <taxon>Actinomycetota</taxon>
        <taxon>Actinomycetes</taxon>
        <taxon>Mycobacteriales</taxon>
        <taxon>Corynebacteriaceae</taxon>
        <taxon>Corynebacterium</taxon>
    </lineage>
</organism>
<keyword evidence="3" id="KW-1185">Reference proteome</keyword>
<dbReference type="PANTHER" id="PTHR30157">
    <property type="entry name" value="FERRIC REDUCTASE, NADPH-DEPENDENT"/>
    <property type="match status" value="1"/>
</dbReference>
<proteinExistence type="predicted"/>
<dbReference type="EMBL" id="AM942444">
    <property type="protein sequence ID" value="CAQ04293.1"/>
    <property type="molecule type" value="Genomic_DNA"/>
</dbReference>
<evidence type="ECO:0000259" key="1">
    <source>
        <dbReference type="Pfam" id="PF04954"/>
    </source>
</evidence>
<dbReference type="Pfam" id="PF04954">
    <property type="entry name" value="SIP"/>
    <property type="match status" value="1"/>
</dbReference>
<evidence type="ECO:0000313" key="2">
    <source>
        <dbReference type="EMBL" id="CAQ04293.1"/>
    </source>
</evidence>
<evidence type="ECO:0000313" key="3">
    <source>
        <dbReference type="Proteomes" id="UP000001727"/>
    </source>
</evidence>
<sequence>MSAEDVHSTSGPGLSWCLSAQPGDPAGLWTCQGLWHREHRTQLLVADPTSLPSMRAILEYLATLYPEQLASTHVIAVTSTDSDSEPHLEDWRNRLSSLTRISAPSDGYAQAIAEHLANIDVESSRNRQHKPHPDVDYVWVAGEGDFCKVVRSHAIKTWQLNKDNILWCPYWFVGKARP</sequence>